<accession>A0ABY9VAQ7</accession>
<evidence type="ECO:0000313" key="2">
    <source>
        <dbReference type="EMBL" id="WNF01086.1"/>
    </source>
</evidence>
<reference evidence="2 3" key="1">
    <citation type="submission" date="2023-02" db="EMBL/GenBank/DDBJ databases">
        <title>Streptomyces sp. SCA4-21 with antifungal activity against Fusarium oxysporum f. sp. cubense, Streptomyces sp. SCA2-17 with antifungal activity against Fusarium oxysporum f. sp. cubense.</title>
        <authorList>
            <person name="Qi D."/>
        </authorList>
    </citation>
    <scope>NUCLEOTIDE SEQUENCE [LARGE SCALE GENOMIC DNA]</scope>
    <source>
        <strain evidence="2 3">SCA4-21</strain>
    </source>
</reference>
<dbReference type="Proteomes" id="UP001305606">
    <property type="component" value="Chromosome"/>
</dbReference>
<gene>
    <name evidence="2" type="ORF">PS467_39960</name>
</gene>
<organism evidence="2 3">
    <name type="scientific">Streptomyces luomodiensis</name>
    <dbReference type="NCBI Taxonomy" id="3026192"/>
    <lineage>
        <taxon>Bacteria</taxon>
        <taxon>Bacillati</taxon>
        <taxon>Actinomycetota</taxon>
        <taxon>Actinomycetes</taxon>
        <taxon>Kitasatosporales</taxon>
        <taxon>Streptomycetaceae</taxon>
        <taxon>Streptomyces</taxon>
    </lineage>
</organism>
<dbReference type="EMBL" id="CP117522">
    <property type="protein sequence ID" value="WNF01086.1"/>
    <property type="molecule type" value="Genomic_DNA"/>
</dbReference>
<evidence type="ECO:0000313" key="3">
    <source>
        <dbReference type="Proteomes" id="UP001305606"/>
    </source>
</evidence>
<dbReference type="SUPFAM" id="SSF55920">
    <property type="entry name" value="Creatinase/aminopeptidase"/>
    <property type="match status" value="1"/>
</dbReference>
<dbReference type="InterPro" id="IPR000994">
    <property type="entry name" value="Pept_M24"/>
</dbReference>
<dbReference type="InterPro" id="IPR036005">
    <property type="entry name" value="Creatinase/aminopeptidase-like"/>
</dbReference>
<sequence>MATAATHQATAALDRLRGRLDKAGFGALLLTSRTGRRYALGPVPGSADATAVLLTTDGTVASATGDLAAATAAALRAAGIAGGMVATEADLPPDVLGQTDGTGVRLRPAADLVFAELACCEPGEQPAFAAAAELAAVGYTAVMDHLRVGMDVRELSGNVDRSVRRAGGLLGWYDPYDADGAAGTDLVTVRGHDPATARLTATVPLRYVLHPLLDGTAGYAAATAVLSKADGPLRTAGDVCAAATAALLAALRPGARLTDGYAAFEREAGGHGAACRLVALRGGGASAPLPPDSAVVAEPGMVLGVRTGVQVPGRGAVELAETVALTAEGAEPQAGTPLRLVELY</sequence>
<feature type="domain" description="Peptidase M24" evidence="1">
    <location>
        <begin position="129"/>
        <end position="326"/>
    </location>
</feature>
<proteinExistence type="predicted"/>
<protein>
    <submittedName>
        <fullName evidence="2">M24 family metallopeptidase</fullName>
    </submittedName>
</protein>
<dbReference type="Pfam" id="PF00557">
    <property type="entry name" value="Peptidase_M24"/>
    <property type="match status" value="1"/>
</dbReference>
<dbReference type="RefSeq" id="WP_311039417.1">
    <property type="nucleotide sequence ID" value="NZ_CP117522.1"/>
</dbReference>
<name>A0ABY9VAQ7_9ACTN</name>
<keyword evidence="3" id="KW-1185">Reference proteome</keyword>
<evidence type="ECO:0000259" key="1">
    <source>
        <dbReference type="Pfam" id="PF00557"/>
    </source>
</evidence>
<dbReference type="Gene3D" id="3.90.230.10">
    <property type="entry name" value="Creatinase/methionine aminopeptidase superfamily"/>
    <property type="match status" value="1"/>
</dbReference>